<protein>
    <submittedName>
        <fullName evidence="4">DUF2470 domain-containing protein</fullName>
    </submittedName>
</protein>
<proteinExistence type="predicted"/>
<dbReference type="InterPro" id="IPR037119">
    <property type="entry name" value="Haem_oxidase_HugZ-like_sf"/>
</dbReference>
<keyword evidence="5" id="KW-1185">Reference proteome</keyword>
<feature type="compositionally biased region" description="Basic and acidic residues" evidence="1">
    <location>
        <begin position="1"/>
        <end position="20"/>
    </location>
</feature>
<dbReference type="Pfam" id="PF10615">
    <property type="entry name" value="DUF2470"/>
    <property type="match status" value="1"/>
</dbReference>
<feature type="compositionally biased region" description="Low complexity" evidence="1">
    <location>
        <begin position="21"/>
        <end position="38"/>
    </location>
</feature>
<dbReference type="EMBL" id="SSMQ01000063">
    <property type="protein sequence ID" value="TKC98846.1"/>
    <property type="molecule type" value="Genomic_DNA"/>
</dbReference>
<dbReference type="AlphaFoldDB" id="A0A4U1IWM3"/>
<evidence type="ECO:0000313" key="5">
    <source>
        <dbReference type="Proteomes" id="UP000309215"/>
    </source>
</evidence>
<accession>A0A4U1IWM3</accession>
<dbReference type="InterPro" id="IPR019595">
    <property type="entry name" value="DUF2470"/>
</dbReference>
<reference evidence="4 5" key="1">
    <citation type="submission" date="2019-04" db="EMBL/GenBank/DDBJ databases">
        <authorList>
            <person name="Li Y."/>
            <person name="Wang J."/>
        </authorList>
    </citation>
    <scope>NUCLEOTIDE SEQUENCE [LARGE SCALE GENOMIC DNA]</scope>
    <source>
        <strain evidence="4 5">DSM 14668</strain>
    </source>
</reference>
<feature type="domain" description="DUF2470" evidence="2">
    <location>
        <begin position="199"/>
        <end position="273"/>
    </location>
</feature>
<comment type="caution">
    <text evidence="4">The sequence shown here is derived from an EMBL/GenBank/DDBJ whole genome shotgun (WGS) entry which is preliminary data.</text>
</comment>
<feature type="region of interest" description="Disordered" evidence="1">
    <location>
        <begin position="1"/>
        <end position="45"/>
    </location>
</feature>
<feature type="domain" description="CREG-like beta-barrel" evidence="3">
    <location>
        <begin position="37"/>
        <end position="187"/>
    </location>
</feature>
<evidence type="ECO:0000259" key="2">
    <source>
        <dbReference type="Pfam" id="PF10615"/>
    </source>
</evidence>
<dbReference type="InterPro" id="IPR055343">
    <property type="entry name" value="CREG_beta-barrel"/>
</dbReference>
<sequence>MTKGREQNAAGNEHEGKGVESRSTAAGTGPSSASPRAPSHAERARTLARAARFGSLATMARDPEGFPYASLVALATDARGRAVLLLSRLAEHTQNLLARPEASVLLLESPIVGEKLLEHGRVTLIGACTAVPPEEAPECRALFLAAHPDAATYADFSDFSYYRIEPRSLRYVGGFGRMSWVDAAAYARAEPDPLAAFAPRILEHMNDDHAASILAYARKLAGIGDATDAQMTGVDRYGIEMAVTTPSGERRVRLAFDAEIVTREEARKALIEMAGRAEEG</sequence>
<evidence type="ECO:0000256" key="1">
    <source>
        <dbReference type="SAM" id="MobiDB-lite"/>
    </source>
</evidence>
<organism evidence="4 5">
    <name type="scientific">Polyangium fumosum</name>
    <dbReference type="NCBI Taxonomy" id="889272"/>
    <lineage>
        <taxon>Bacteria</taxon>
        <taxon>Pseudomonadati</taxon>
        <taxon>Myxococcota</taxon>
        <taxon>Polyangia</taxon>
        <taxon>Polyangiales</taxon>
        <taxon>Polyangiaceae</taxon>
        <taxon>Polyangium</taxon>
    </lineage>
</organism>
<dbReference type="PANTHER" id="PTHR13343:SF24">
    <property type="entry name" value="OS07G0573800 PROTEIN"/>
    <property type="match status" value="1"/>
</dbReference>
<dbReference type="OrthoDB" id="9776211at2"/>
<dbReference type="Pfam" id="PF13883">
    <property type="entry name" value="CREG_beta-barrel"/>
    <property type="match status" value="1"/>
</dbReference>
<dbReference type="RefSeq" id="WP_136934388.1">
    <property type="nucleotide sequence ID" value="NZ_SSMQ01000063.1"/>
</dbReference>
<gene>
    <name evidence="4" type="ORF">E8A74_40025</name>
</gene>
<dbReference type="GO" id="GO:0005737">
    <property type="term" value="C:cytoplasm"/>
    <property type="evidence" value="ECO:0007669"/>
    <property type="project" value="UniProtKB-ARBA"/>
</dbReference>
<dbReference type="InterPro" id="IPR012349">
    <property type="entry name" value="Split_barrel_FMN-bd"/>
</dbReference>
<dbReference type="Proteomes" id="UP000309215">
    <property type="component" value="Unassembled WGS sequence"/>
</dbReference>
<dbReference type="Gene3D" id="2.30.110.10">
    <property type="entry name" value="Electron Transport, Fmn-binding Protein, Chain A"/>
    <property type="match status" value="1"/>
</dbReference>
<name>A0A4U1IWM3_9BACT</name>
<dbReference type="Gene3D" id="3.20.180.10">
    <property type="entry name" value="PNP-oxidase-like"/>
    <property type="match status" value="1"/>
</dbReference>
<dbReference type="SUPFAM" id="SSF50475">
    <property type="entry name" value="FMN-binding split barrel"/>
    <property type="match status" value="1"/>
</dbReference>
<evidence type="ECO:0000313" key="4">
    <source>
        <dbReference type="EMBL" id="TKC98846.1"/>
    </source>
</evidence>
<dbReference type="PANTHER" id="PTHR13343">
    <property type="entry name" value="CREG1 PROTEIN"/>
    <property type="match status" value="1"/>
</dbReference>
<evidence type="ECO:0000259" key="3">
    <source>
        <dbReference type="Pfam" id="PF13883"/>
    </source>
</evidence>